<name>A0AAE8T3L2_BURCE</name>
<protein>
    <submittedName>
        <fullName evidence="1">Uncharacterized protein</fullName>
    </submittedName>
</protein>
<comment type="caution">
    <text evidence="1">The sequence shown here is derived from an EMBL/GenBank/DDBJ whole genome shotgun (WGS) entry which is preliminary data.</text>
</comment>
<evidence type="ECO:0000313" key="1">
    <source>
        <dbReference type="EMBL" id="SPV19898.1"/>
    </source>
</evidence>
<dbReference type="Proteomes" id="UP000250416">
    <property type="component" value="Unassembled WGS sequence"/>
</dbReference>
<accession>A0AAE8T3L2</accession>
<sequence length="82" mass="8797">MGEGRNPVSRGVYGRVKVRQRGRAGRQVARPQDCRMSVLTVAQSDEQTIAVRNGNACLTVASLPALRTASSTALFVPRTTTP</sequence>
<dbReference type="AlphaFoldDB" id="A0AAE8T3L2"/>
<proteinExistence type="predicted"/>
<dbReference type="EMBL" id="UARD01000015">
    <property type="protein sequence ID" value="SPV19898.1"/>
    <property type="molecule type" value="Genomic_DNA"/>
</dbReference>
<gene>
    <name evidence="1" type="ORF">NCTC10661_03259</name>
</gene>
<evidence type="ECO:0000313" key="2">
    <source>
        <dbReference type="Proteomes" id="UP000250416"/>
    </source>
</evidence>
<reference evidence="1 2" key="1">
    <citation type="submission" date="2018-06" db="EMBL/GenBank/DDBJ databases">
        <authorList>
            <consortium name="Pathogen Informatics"/>
            <person name="Doyle S."/>
        </authorList>
    </citation>
    <scope>NUCLEOTIDE SEQUENCE [LARGE SCALE GENOMIC DNA]</scope>
    <source>
        <strain evidence="1 2">NCTC10661</strain>
    </source>
</reference>
<organism evidence="1 2">
    <name type="scientific">Burkholderia cepacia</name>
    <name type="common">Pseudomonas cepacia</name>
    <dbReference type="NCBI Taxonomy" id="292"/>
    <lineage>
        <taxon>Bacteria</taxon>
        <taxon>Pseudomonadati</taxon>
        <taxon>Pseudomonadota</taxon>
        <taxon>Betaproteobacteria</taxon>
        <taxon>Burkholderiales</taxon>
        <taxon>Burkholderiaceae</taxon>
        <taxon>Burkholderia</taxon>
        <taxon>Burkholderia cepacia complex</taxon>
    </lineage>
</organism>